<dbReference type="AlphaFoldDB" id="A0AAW0SAR8"/>
<dbReference type="CDD" id="cd00173">
    <property type="entry name" value="SH2"/>
    <property type="match status" value="1"/>
</dbReference>
<accession>A0AAW0SAR8</accession>
<evidence type="ECO:0000259" key="2">
    <source>
        <dbReference type="PROSITE" id="PS50001"/>
    </source>
</evidence>
<proteinExistence type="predicted"/>
<evidence type="ECO:0000313" key="4">
    <source>
        <dbReference type="Proteomes" id="UP001487740"/>
    </source>
</evidence>
<dbReference type="Pfam" id="PF00017">
    <property type="entry name" value="SH2"/>
    <property type="match status" value="1"/>
</dbReference>
<dbReference type="SUPFAM" id="SSF55550">
    <property type="entry name" value="SH2 domain"/>
    <property type="match status" value="1"/>
</dbReference>
<sequence>MGNTSSRSRLLRPSLPNVIVRQSSQLNSRALSVRLPPDKGPYIQHYLIEIHNEGSSYSLQASENRFDTLPSLITYYSQCCEELLAQLKLTRTIQEAKTRHELG</sequence>
<dbReference type="InterPro" id="IPR000980">
    <property type="entry name" value="SH2"/>
</dbReference>
<dbReference type="EMBL" id="JARAKH010006391">
    <property type="protein sequence ID" value="KAK8371957.1"/>
    <property type="molecule type" value="Genomic_DNA"/>
</dbReference>
<organism evidence="3 4">
    <name type="scientific">Scylla paramamosain</name>
    <name type="common">Mud crab</name>
    <dbReference type="NCBI Taxonomy" id="85552"/>
    <lineage>
        <taxon>Eukaryota</taxon>
        <taxon>Metazoa</taxon>
        <taxon>Ecdysozoa</taxon>
        <taxon>Arthropoda</taxon>
        <taxon>Crustacea</taxon>
        <taxon>Multicrustacea</taxon>
        <taxon>Malacostraca</taxon>
        <taxon>Eumalacostraca</taxon>
        <taxon>Eucarida</taxon>
        <taxon>Decapoda</taxon>
        <taxon>Pleocyemata</taxon>
        <taxon>Brachyura</taxon>
        <taxon>Eubrachyura</taxon>
        <taxon>Portunoidea</taxon>
        <taxon>Portunidae</taxon>
        <taxon>Portuninae</taxon>
        <taxon>Scylla</taxon>
    </lineage>
</organism>
<protein>
    <recommendedName>
        <fullName evidence="2">SH2 domain-containing protein</fullName>
    </recommendedName>
</protein>
<feature type="domain" description="SH2" evidence="2">
    <location>
        <begin position="1"/>
        <end position="93"/>
    </location>
</feature>
<keyword evidence="1" id="KW-0727">SH2 domain</keyword>
<comment type="caution">
    <text evidence="3">The sequence shown here is derived from an EMBL/GenBank/DDBJ whole genome shotgun (WGS) entry which is preliminary data.</text>
</comment>
<gene>
    <name evidence="3" type="ORF">O3P69_016300</name>
</gene>
<evidence type="ECO:0000313" key="3">
    <source>
        <dbReference type="EMBL" id="KAK8371957.1"/>
    </source>
</evidence>
<dbReference type="Gene3D" id="3.30.505.10">
    <property type="entry name" value="SH2 domain"/>
    <property type="match status" value="1"/>
</dbReference>
<dbReference type="InterPro" id="IPR036860">
    <property type="entry name" value="SH2_dom_sf"/>
</dbReference>
<dbReference type="PROSITE" id="PS50001">
    <property type="entry name" value="SH2"/>
    <property type="match status" value="1"/>
</dbReference>
<evidence type="ECO:0000256" key="1">
    <source>
        <dbReference type="PROSITE-ProRule" id="PRU00191"/>
    </source>
</evidence>
<dbReference type="Proteomes" id="UP001487740">
    <property type="component" value="Unassembled WGS sequence"/>
</dbReference>
<keyword evidence="4" id="KW-1185">Reference proteome</keyword>
<name>A0AAW0SAR8_SCYPA</name>
<reference evidence="3 4" key="1">
    <citation type="submission" date="2023-03" db="EMBL/GenBank/DDBJ databases">
        <title>High-quality genome of Scylla paramamosain provides insights in environmental adaptation.</title>
        <authorList>
            <person name="Zhang L."/>
        </authorList>
    </citation>
    <scope>NUCLEOTIDE SEQUENCE [LARGE SCALE GENOMIC DNA]</scope>
    <source>
        <strain evidence="3">LZ_2023a</strain>
        <tissue evidence="3">Muscle</tissue>
    </source>
</reference>